<keyword evidence="3 6" id="KW-0081">Bacteriolytic enzyme</keyword>
<dbReference type="GO" id="GO:0016998">
    <property type="term" value="P:cell wall macromolecule catabolic process"/>
    <property type="evidence" value="ECO:0007669"/>
    <property type="project" value="InterPro"/>
</dbReference>
<evidence type="ECO:0000313" key="8">
    <source>
        <dbReference type="Proteomes" id="UP000480943"/>
    </source>
</evidence>
<evidence type="ECO:0000256" key="4">
    <source>
        <dbReference type="ARBA" id="ARBA00022801"/>
    </source>
</evidence>
<dbReference type="PANTHER" id="PTHR38107:SF3">
    <property type="entry name" value="LYSOZYME RRRD-RELATED"/>
    <property type="match status" value="1"/>
</dbReference>
<reference evidence="7 8" key="1">
    <citation type="submission" date="2019-09" db="EMBL/GenBank/DDBJ databases">
        <title>Photobacterium damselae subsp. damselae CDC-2227-81, a human clinical isolate.</title>
        <authorList>
            <person name="Osorio C.R."/>
        </authorList>
    </citation>
    <scope>NUCLEOTIDE SEQUENCE [LARGE SCALE GENOMIC DNA]</scope>
    <source>
        <strain evidence="7 8">CDC-2227-81</strain>
    </source>
</reference>
<dbReference type="GO" id="GO:0009253">
    <property type="term" value="P:peptidoglycan catabolic process"/>
    <property type="evidence" value="ECO:0007669"/>
    <property type="project" value="InterPro"/>
</dbReference>
<dbReference type="Pfam" id="PF00959">
    <property type="entry name" value="Phage_lysozyme"/>
    <property type="match status" value="1"/>
</dbReference>
<keyword evidence="2 6" id="KW-0929">Antimicrobial</keyword>
<keyword evidence="4 6" id="KW-0378">Hydrolase</keyword>
<protein>
    <recommendedName>
        <fullName evidence="6">Lysozyme</fullName>
        <ecNumber evidence="6">3.2.1.17</ecNumber>
    </recommendedName>
</protein>
<proteinExistence type="inferred from homology"/>
<evidence type="ECO:0000256" key="3">
    <source>
        <dbReference type="ARBA" id="ARBA00022638"/>
    </source>
</evidence>
<dbReference type="GO" id="GO:0003796">
    <property type="term" value="F:lysozyme activity"/>
    <property type="evidence" value="ECO:0007669"/>
    <property type="project" value="UniProtKB-EC"/>
</dbReference>
<dbReference type="CDD" id="cd16900">
    <property type="entry name" value="endolysin_R21-like"/>
    <property type="match status" value="1"/>
</dbReference>
<sequence>MSANKLTKLSLVVAIAITGTFEGYRTVAYQDIGGVWTACFGETLGIKKGDSFTDEQCKAMLANSLNKHNIPLEEIPQQLPLGVHIATLDFAYNVGVGNLRRSALYRYLKNGDYDAACGEFPRWRYAAKRDCSIRSNNCYGVYTRRLIEQDLCRGELSVEQAMIKLKAIPLDSEILKELSHATQ</sequence>
<evidence type="ECO:0000256" key="2">
    <source>
        <dbReference type="ARBA" id="ARBA00022529"/>
    </source>
</evidence>
<dbReference type="EMBL" id="VZUQ01000053">
    <property type="protein sequence ID" value="KAB1181442.1"/>
    <property type="molecule type" value="Genomic_DNA"/>
</dbReference>
<comment type="caution">
    <text evidence="7">The sequence shown here is derived from an EMBL/GenBank/DDBJ whole genome shotgun (WGS) entry which is preliminary data.</text>
</comment>
<dbReference type="RefSeq" id="WP_068945420.1">
    <property type="nucleotide sequence ID" value="NZ_CP070625.1"/>
</dbReference>
<dbReference type="GO" id="GO:0042742">
    <property type="term" value="P:defense response to bacterium"/>
    <property type="evidence" value="ECO:0007669"/>
    <property type="project" value="UniProtKB-KW"/>
</dbReference>
<dbReference type="InterPro" id="IPR051018">
    <property type="entry name" value="Bacteriophage_GH24"/>
</dbReference>
<evidence type="ECO:0000256" key="5">
    <source>
        <dbReference type="ARBA" id="ARBA00023295"/>
    </source>
</evidence>
<gene>
    <name evidence="7" type="ORF">F6450_08810</name>
</gene>
<dbReference type="InterPro" id="IPR023346">
    <property type="entry name" value="Lysozyme-like_dom_sf"/>
</dbReference>
<dbReference type="Proteomes" id="UP000480943">
    <property type="component" value="Unassembled WGS sequence"/>
</dbReference>
<dbReference type="InterPro" id="IPR034690">
    <property type="entry name" value="Endolysin_T4_type"/>
</dbReference>
<dbReference type="AlphaFoldDB" id="A0AAD3WW48"/>
<dbReference type="HAMAP" id="MF_04110">
    <property type="entry name" value="ENDOLYSIN_T4"/>
    <property type="match status" value="1"/>
</dbReference>
<dbReference type="SUPFAM" id="SSF53955">
    <property type="entry name" value="Lysozyme-like"/>
    <property type="match status" value="1"/>
</dbReference>
<organism evidence="7 8">
    <name type="scientific">Photobacterium damselae subsp. damselae</name>
    <name type="common">Listonella damsela</name>
    <dbReference type="NCBI Taxonomy" id="85581"/>
    <lineage>
        <taxon>Bacteria</taxon>
        <taxon>Pseudomonadati</taxon>
        <taxon>Pseudomonadota</taxon>
        <taxon>Gammaproteobacteria</taxon>
        <taxon>Vibrionales</taxon>
        <taxon>Vibrionaceae</taxon>
        <taxon>Photobacterium</taxon>
    </lineage>
</organism>
<name>A0AAD3WW48_PHODD</name>
<dbReference type="InterPro" id="IPR023347">
    <property type="entry name" value="Lysozyme_dom_sf"/>
</dbReference>
<keyword evidence="5 6" id="KW-0326">Glycosidase</keyword>
<dbReference type="InterPro" id="IPR002196">
    <property type="entry name" value="Glyco_hydro_24"/>
</dbReference>
<comment type="similarity">
    <text evidence="6">Belongs to the glycosyl hydrolase 24 family.</text>
</comment>
<evidence type="ECO:0000313" key="7">
    <source>
        <dbReference type="EMBL" id="KAB1181442.1"/>
    </source>
</evidence>
<dbReference type="PANTHER" id="PTHR38107">
    <property type="match status" value="1"/>
</dbReference>
<dbReference type="GO" id="GO:0031640">
    <property type="term" value="P:killing of cells of another organism"/>
    <property type="evidence" value="ECO:0007669"/>
    <property type="project" value="UniProtKB-KW"/>
</dbReference>
<comment type="catalytic activity">
    <reaction evidence="1 6">
        <text>Hydrolysis of (1-&gt;4)-beta-linkages between N-acetylmuramic acid and N-acetyl-D-glucosamine residues in a peptidoglycan and between N-acetyl-D-glucosamine residues in chitodextrins.</text>
        <dbReference type="EC" id="3.2.1.17"/>
    </reaction>
</comment>
<evidence type="ECO:0000256" key="1">
    <source>
        <dbReference type="ARBA" id="ARBA00000632"/>
    </source>
</evidence>
<dbReference type="EC" id="3.2.1.17" evidence="6"/>
<evidence type="ECO:0000256" key="6">
    <source>
        <dbReference type="RuleBase" id="RU003788"/>
    </source>
</evidence>
<accession>A0AAD3WW48</accession>
<dbReference type="Gene3D" id="1.10.530.40">
    <property type="match status" value="1"/>
</dbReference>